<evidence type="ECO:0000313" key="1">
    <source>
        <dbReference type="EMBL" id="KAK7574185.1"/>
    </source>
</evidence>
<protein>
    <submittedName>
        <fullName evidence="1">Uncharacterized protein</fullName>
    </submittedName>
</protein>
<reference evidence="1 2" key="1">
    <citation type="submission" date="2024-03" db="EMBL/GenBank/DDBJ databases">
        <title>Adaptation during the transition from Ophiocordyceps entomopathogen to insect associate is accompanied by gene loss and intensified selection.</title>
        <authorList>
            <person name="Ward C.M."/>
            <person name="Onetto C.A."/>
            <person name="Borneman A.R."/>
        </authorList>
    </citation>
    <scope>NUCLEOTIDE SEQUENCE [LARGE SCALE GENOMIC DNA]</scope>
    <source>
        <strain evidence="1">AWRI1</strain>
        <tissue evidence="1">Single Adult Female</tissue>
    </source>
</reference>
<name>A0AAN9T5Y7_9HEMI</name>
<gene>
    <name evidence="1" type="ORF">V9T40_011376</name>
</gene>
<evidence type="ECO:0000313" key="2">
    <source>
        <dbReference type="Proteomes" id="UP001367676"/>
    </source>
</evidence>
<dbReference type="AlphaFoldDB" id="A0AAN9T5Y7"/>
<organism evidence="1 2">
    <name type="scientific">Parthenolecanium corni</name>
    <dbReference type="NCBI Taxonomy" id="536013"/>
    <lineage>
        <taxon>Eukaryota</taxon>
        <taxon>Metazoa</taxon>
        <taxon>Ecdysozoa</taxon>
        <taxon>Arthropoda</taxon>
        <taxon>Hexapoda</taxon>
        <taxon>Insecta</taxon>
        <taxon>Pterygota</taxon>
        <taxon>Neoptera</taxon>
        <taxon>Paraneoptera</taxon>
        <taxon>Hemiptera</taxon>
        <taxon>Sternorrhyncha</taxon>
        <taxon>Coccoidea</taxon>
        <taxon>Coccidae</taxon>
        <taxon>Parthenolecanium</taxon>
    </lineage>
</organism>
<sequence length="425" mass="48813">MSYFTSKGKATAWNAWMKYDEVTIAFQYISEPQDHLDADMIKILEKFTITLYDQTNNRDDINQARKDLFCSGGRPVTSIPPTAASLVEHMKRASYQEGQIWGQADTLVPICMPSPAQWEWVDDGTCWVPKWNDLPANIAVEEKVPEAFPKLYETVNTLCKAKYISTYKPNQDCLENLLGILRTKGDLYDSPSPLVTLYRLRDIILSSNVGKVPQNSHTLEDDEMFFLGLLLQQVKVPTPEVAPTEDELLFISEEDLENLMLEEIEVDDRSADLSNNLGLTEMEQDGLRYLAGYILFKNKDLAKEKKLGCYTYKNHNLLPNWMQHLSYGGLMEASESFFKEIKEMEKLFLIQMGPLYLKGPNINSRISGYVIENMSGSDSILIRSFIRRRLFMRIKFLTCKSKLFETKKELKANLQEEKKLSKLAL</sequence>
<keyword evidence="2" id="KW-1185">Reference proteome</keyword>
<dbReference type="EMBL" id="JBBCAQ010000037">
    <property type="protein sequence ID" value="KAK7574185.1"/>
    <property type="molecule type" value="Genomic_DNA"/>
</dbReference>
<proteinExistence type="predicted"/>
<dbReference type="Proteomes" id="UP001367676">
    <property type="component" value="Unassembled WGS sequence"/>
</dbReference>
<comment type="caution">
    <text evidence="1">The sequence shown here is derived from an EMBL/GenBank/DDBJ whole genome shotgun (WGS) entry which is preliminary data.</text>
</comment>
<accession>A0AAN9T5Y7</accession>